<comment type="subcellular location">
    <subcellularLocation>
        <location evidence="2">Cytoplasm</location>
    </subcellularLocation>
</comment>
<comment type="catalytic activity">
    <reaction evidence="10">
        <text>C-terminal L-alpha-aminoacyl-L-glutamyl-L-glutamyl-[tubulin] + H2O = C-terminal L-alpha-aminoacyl-L-glutamyl-[tubulin] + L-glutamate</text>
        <dbReference type="Rhea" id="RHEA:63792"/>
        <dbReference type="Rhea" id="RHEA-COMP:16435"/>
        <dbReference type="Rhea" id="RHEA-COMP:16436"/>
        <dbReference type="ChEBI" id="CHEBI:15377"/>
        <dbReference type="ChEBI" id="CHEBI:29985"/>
        <dbReference type="ChEBI" id="CHEBI:149555"/>
        <dbReference type="ChEBI" id="CHEBI:149556"/>
        <dbReference type="EC" id="3.4.17.24"/>
    </reaction>
    <physiologicalReaction direction="left-to-right" evidence="10">
        <dbReference type="Rhea" id="RHEA:63793"/>
    </physiologicalReaction>
</comment>
<comment type="caution">
    <text evidence="14">The sequence shown here is derived from an EMBL/GenBank/DDBJ whole genome shotgun (WGS) entry which is preliminary data.</text>
</comment>
<dbReference type="GO" id="GO:0005737">
    <property type="term" value="C:cytoplasm"/>
    <property type="evidence" value="ECO:0007669"/>
    <property type="project" value="UniProtKB-SubCell"/>
</dbReference>
<dbReference type="InterPro" id="IPR000834">
    <property type="entry name" value="Peptidase_M14"/>
</dbReference>
<name>A0A0V0QGD9_PSEPJ</name>
<keyword evidence="15" id="KW-1185">Reference proteome</keyword>
<feature type="active site" description="Proton donor/acceptor" evidence="12">
    <location>
        <position position="308"/>
    </location>
</feature>
<dbReference type="EMBL" id="LDAU01000172">
    <property type="protein sequence ID" value="KRX01252.1"/>
    <property type="molecule type" value="Genomic_DNA"/>
</dbReference>
<evidence type="ECO:0000256" key="8">
    <source>
        <dbReference type="ARBA" id="ARBA00022833"/>
    </source>
</evidence>
<keyword evidence="7" id="KW-0378">Hydrolase</keyword>
<dbReference type="InterPro" id="IPR034286">
    <property type="entry name" value="M14_AGBL5-like"/>
</dbReference>
<comment type="cofactor">
    <cofactor evidence="1">
        <name>Zn(2+)</name>
        <dbReference type="ChEBI" id="CHEBI:29105"/>
    </cofactor>
</comment>
<evidence type="ECO:0000256" key="4">
    <source>
        <dbReference type="ARBA" id="ARBA00022490"/>
    </source>
</evidence>
<evidence type="ECO:0000256" key="1">
    <source>
        <dbReference type="ARBA" id="ARBA00001947"/>
    </source>
</evidence>
<evidence type="ECO:0000256" key="7">
    <source>
        <dbReference type="ARBA" id="ARBA00022801"/>
    </source>
</evidence>
<evidence type="ECO:0000256" key="12">
    <source>
        <dbReference type="PROSITE-ProRule" id="PRU01379"/>
    </source>
</evidence>
<evidence type="ECO:0000259" key="13">
    <source>
        <dbReference type="PROSITE" id="PS52035"/>
    </source>
</evidence>
<sequence length="400" mass="46911">MDYKNPEKIKDNNSYNQNETLSQCRQDFNPQQTQFYFDTVIIDSKFDSGNMQKAEKGSKPNSKQLDQFEKLFQNDKEIYFHRCCLILSKEKRRVELVTISDNSNKLDERERILKNLFPFSNLEGTPNKVHPGELPGSHCFNGVINMLMDKNNEQAKILRKNFVFCLVPFLNPDGVYRGHYRTDTQGLNLNRYYINPSYTDHPSIYAVKEWVNYLNQSSRLQIYLDLHAHASHRGCFMFGNCTDFRTQVEICLFPRLLALNSEIFEYEGCNFTEKNMYSRDKGDGLSKEGSGRVAIFKQTKIPLCYTLECNYNIGLITNRIQQKSTEKQNMELKLGQYDKDIVRNFMNLEPIQKIEPYTIEKFEQLESQASFGYQLNENQPPQKEQLYQEIMQSSLSSRKL</sequence>
<organism evidence="14 15">
    <name type="scientific">Pseudocohnilembus persalinus</name>
    <name type="common">Ciliate</name>
    <dbReference type="NCBI Taxonomy" id="266149"/>
    <lineage>
        <taxon>Eukaryota</taxon>
        <taxon>Sar</taxon>
        <taxon>Alveolata</taxon>
        <taxon>Ciliophora</taxon>
        <taxon>Intramacronucleata</taxon>
        <taxon>Oligohymenophorea</taxon>
        <taxon>Scuticociliatia</taxon>
        <taxon>Philasterida</taxon>
        <taxon>Pseudocohnilembidae</taxon>
        <taxon>Pseudocohnilembus</taxon>
    </lineage>
</organism>
<dbReference type="InterPro" id="IPR050821">
    <property type="entry name" value="Cytosolic_carboxypeptidase"/>
</dbReference>
<evidence type="ECO:0000256" key="3">
    <source>
        <dbReference type="ARBA" id="ARBA00005988"/>
    </source>
</evidence>
<evidence type="ECO:0000256" key="10">
    <source>
        <dbReference type="ARBA" id="ARBA00024524"/>
    </source>
</evidence>
<keyword evidence="8" id="KW-0862">Zinc</keyword>
<dbReference type="EC" id="3.4.17.24" evidence="11"/>
<protein>
    <recommendedName>
        <fullName evidence="11">tubulin-glutamate carboxypeptidase</fullName>
        <ecNumber evidence="11">3.4.17.24</ecNumber>
    </recommendedName>
</protein>
<dbReference type="GO" id="GO:0006508">
    <property type="term" value="P:proteolysis"/>
    <property type="evidence" value="ECO:0007669"/>
    <property type="project" value="UniProtKB-KW"/>
</dbReference>
<dbReference type="PROSITE" id="PS52035">
    <property type="entry name" value="PEPTIDASE_M14"/>
    <property type="match status" value="1"/>
</dbReference>
<evidence type="ECO:0000313" key="15">
    <source>
        <dbReference type="Proteomes" id="UP000054937"/>
    </source>
</evidence>
<comment type="similarity">
    <text evidence="3 12">Belongs to the peptidase M14 family.</text>
</comment>
<evidence type="ECO:0000256" key="2">
    <source>
        <dbReference type="ARBA" id="ARBA00004496"/>
    </source>
</evidence>
<dbReference type="GO" id="GO:0008270">
    <property type="term" value="F:zinc ion binding"/>
    <property type="evidence" value="ECO:0007669"/>
    <property type="project" value="InterPro"/>
</dbReference>
<gene>
    <name evidence="14" type="ORF">PPERSA_07291</name>
</gene>
<keyword evidence="9" id="KW-0482">Metalloprotease</keyword>
<dbReference type="AlphaFoldDB" id="A0A0V0QGD9"/>
<dbReference type="InParanoid" id="A0A0V0QGD9"/>
<dbReference type="OrthoDB" id="10253041at2759"/>
<keyword evidence="4" id="KW-0963">Cytoplasm</keyword>
<proteinExistence type="inferred from homology"/>
<dbReference type="Gene3D" id="3.40.630.10">
    <property type="entry name" value="Zn peptidases"/>
    <property type="match status" value="1"/>
</dbReference>
<evidence type="ECO:0000256" key="9">
    <source>
        <dbReference type="ARBA" id="ARBA00023049"/>
    </source>
</evidence>
<feature type="domain" description="Peptidase M14" evidence="13">
    <location>
        <begin position="58"/>
        <end position="338"/>
    </location>
</feature>
<dbReference type="CDD" id="cd06236">
    <property type="entry name" value="M14_AGBL5_like"/>
    <property type="match status" value="1"/>
</dbReference>
<evidence type="ECO:0000256" key="11">
    <source>
        <dbReference type="ARBA" id="ARBA00026108"/>
    </source>
</evidence>
<keyword evidence="6" id="KW-0479">Metal-binding</keyword>
<dbReference type="Pfam" id="PF00246">
    <property type="entry name" value="Peptidase_M14"/>
    <property type="match status" value="1"/>
</dbReference>
<dbReference type="PANTHER" id="PTHR12756">
    <property type="entry name" value="CYTOSOLIC CARBOXYPEPTIDASE"/>
    <property type="match status" value="1"/>
</dbReference>
<reference evidence="14 15" key="1">
    <citation type="journal article" date="2015" name="Sci. Rep.">
        <title>Genome of the facultative scuticociliatosis pathogen Pseudocohnilembus persalinus provides insight into its virulence through horizontal gene transfer.</title>
        <authorList>
            <person name="Xiong J."/>
            <person name="Wang G."/>
            <person name="Cheng J."/>
            <person name="Tian M."/>
            <person name="Pan X."/>
            <person name="Warren A."/>
            <person name="Jiang C."/>
            <person name="Yuan D."/>
            <person name="Miao W."/>
        </authorList>
    </citation>
    <scope>NUCLEOTIDE SEQUENCE [LARGE SCALE GENOMIC DNA]</scope>
    <source>
        <strain evidence="14">36N120E</strain>
    </source>
</reference>
<keyword evidence="5" id="KW-0645">Protease</keyword>
<evidence type="ECO:0000313" key="14">
    <source>
        <dbReference type="EMBL" id="KRX01252.1"/>
    </source>
</evidence>
<evidence type="ECO:0000256" key="5">
    <source>
        <dbReference type="ARBA" id="ARBA00022670"/>
    </source>
</evidence>
<accession>A0A0V0QGD9</accession>
<dbReference type="SUPFAM" id="SSF53187">
    <property type="entry name" value="Zn-dependent exopeptidases"/>
    <property type="match status" value="1"/>
</dbReference>
<dbReference type="Proteomes" id="UP000054937">
    <property type="component" value="Unassembled WGS sequence"/>
</dbReference>
<dbReference type="PANTHER" id="PTHR12756:SF12">
    <property type="entry name" value="CYTOSOLIC CARBOXYPEPTIDASE-LIKE PROTEIN 5"/>
    <property type="match status" value="1"/>
</dbReference>
<dbReference type="GO" id="GO:0004181">
    <property type="term" value="F:metallocarboxypeptidase activity"/>
    <property type="evidence" value="ECO:0007669"/>
    <property type="project" value="InterPro"/>
</dbReference>
<evidence type="ECO:0000256" key="6">
    <source>
        <dbReference type="ARBA" id="ARBA00022723"/>
    </source>
</evidence>